<evidence type="ECO:0000313" key="10">
    <source>
        <dbReference type="EMBL" id="TFL05851.1"/>
    </source>
</evidence>
<dbReference type="OrthoDB" id="2832284at2759"/>
<keyword evidence="3 8" id="KW-0210">Decarboxylase</keyword>
<reference evidence="10 11" key="1">
    <citation type="journal article" date="2019" name="Nat. Ecol. Evol.">
        <title>Megaphylogeny resolves global patterns of mushroom evolution.</title>
        <authorList>
            <person name="Varga T."/>
            <person name="Krizsan K."/>
            <person name="Foldi C."/>
            <person name="Dima B."/>
            <person name="Sanchez-Garcia M."/>
            <person name="Sanchez-Ramirez S."/>
            <person name="Szollosi G.J."/>
            <person name="Szarkandi J.G."/>
            <person name="Papp V."/>
            <person name="Albert L."/>
            <person name="Andreopoulos W."/>
            <person name="Angelini C."/>
            <person name="Antonin V."/>
            <person name="Barry K.W."/>
            <person name="Bougher N.L."/>
            <person name="Buchanan P."/>
            <person name="Buyck B."/>
            <person name="Bense V."/>
            <person name="Catcheside P."/>
            <person name="Chovatia M."/>
            <person name="Cooper J."/>
            <person name="Damon W."/>
            <person name="Desjardin D."/>
            <person name="Finy P."/>
            <person name="Geml J."/>
            <person name="Haridas S."/>
            <person name="Hughes K."/>
            <person name="Justo A."/>
            <person name="Karasinski D."/>
            <person name="Kautmanova I."/>
            <person name="Kiss B."/>
            <person name="Kocsube S."/>
            <person name="Kotiranta H."/>
            <person name="LaButti K.M."/>
            <person name="Lechner B.E."/>
            <person name="Liimatainen K."/>
            <person name="Lipzen A."/>
            <person name="Lukacs Z."/>
            <person name="Mihaltcheva S."/>
            <person name="Morgado L.N."/>
            <person name="Niskanen T."/>
            <person name="Noordeloos M.E."/>
            <person name="Ohm R.A."/>
            <person name="Ortiz-Santana B."/>
            <person name="Ovrebo C."/>
            <person name="Racz N."/>
            <person name="Riley R."/>
            <person name="Savchenko A."/>
            <person name="Shiryaev A."/>
            <person name="Soop K."/>
            <person name="Spirin V."/>
            <person name="Szebenyi C."/>
            <person name="Tomsovsky M."/>
            <person name="Tulloss R.E."/>
            <person name="Uehling J."/>
            <person name="Grigoriev I.V."/>
            <person name="Vagvolgyi C."/>
            <person name="Papp T."/>
            <person name="Martin F.M."/>
            <person name="Miettinen O."/>
            <person name="Hibbett D.S."/>
            <person name="Nagy L.G."/>
        </authorList>
    </citation>
    <scope>NUCLEOTIDE SEQUENCE [LARGE SCALE GENOMIC DNA]</scope>
    <source>
        <strain evidence="10 11">CBS 309.79</strain>
    </source>
</reference>
<evidence type="ECO:0000256" key="2">
    <source>
        <dbReference type="ARBA" id="ARBA00022723"/>
    </source>
</evidence>
<proteinExistence type="inferred from homology"/>
<protein>
    <recommendedName>
        <fullName evidence="7">6-methylsalicylate decarboxylase</fullName>
        <ecNumber evidence="7">4.1.1.52</ecNumber>
    </recommendedName>
</protein>
<sequence>MPVFRVDIHQHVFIDAQEKLAHNKVIGYTTPAESLPWTMKVAQQGIDLLNLDMVIVSYPPSCLGEISDANRNKTRGINEYLKTNVVDQDPQRFGMFAHLPFLDDGNLTLVAGVLAEIVYAFDTLGADGVSMTACYGVGADAKYLGHDLYDPIWAELNRRGSVVLIHGGMVPSTTPYPHEFLGVPITEVPNETYKSAAHLVVSGRRRKYPNVKIILTHAGGVTAFLAARVAALSNYMGCPLSPEEILEDFKTFYVDTALSGYEVTLQAVETFHSIDRVLFGSDYFGEFFLRGIRVVE</sequence>
<evidence type="ECO:0000259" key="9">
    <source>
        <dbReference type="Pfam" id="PF04909"/>
    </source>
</evidence>
<dbReference type="GO" id="GO:0046872">
    <property type="term" value="F:metal ion binding"/>
    <property type="evidence" value="ECO:0007669"/>
    <property type="project" value="UniProtKB-KW"/>
</dbReference>
<gene>
    <name evidence="10" type="ORF">BDV98DRAFT_630494</name>
</gene>
<dbReference type="SUPFAM" id="SSF51556">
    <property type="entry name" value="Metallo-dependent hydrolases"/>
    <property type="match status" value="1"/>
</dbReference>
<name>A0A5C3QZA4_9AGAR</name>
<dbReference type="PANTHER" id="PTHR21240">
    <property type="entry name" value="2-AMINO-3-CARBOXYLMUCONATE-6-SEMIALDEHYDE DECARBOXYLASE"/>
    <property type="match status" value="1"/>
</dbReference>
<dbReference type="InterPro" id="IPR032465">
    <property type="entry name" value="ACMSD"/>
</dbReference>
<dbReference type="InterPro" id="IPR032466">
    <property type="entry name" value="Metal_Hydrolase"/>
</dbReference>
<dbReference type="GO" id="GO:0005829">
    <property type="term" value="C:cytosol"/>
    <property type="evidence" value="ECO:0007669"/>
    <property type="project" value="TreeGrafter"/>
</dbReference>
<dbReference type="EMBL" id="ML178816">
    <property type="protein sequence ID" value="TFL05851.1"/>
    <property type="molecule type" value="Genomic_DNA"/>
</dbReference>
<dbReference type="InterPro" id="IPR006680">
    <property type="entry name" value="Amidohydro-rel"/>
</dbReference>
<dbReference type="Proteomes" id="UP000305067">
    <property type="component" value="Unassembled WGS sequence"/>
</dbReference>
<evidence type="ECO:0000256" key="6">
    <source>
        <dbReference type="ARBA" id="ARBA00036832"/>
    </source>
</evidence>
<comment type="similarity">
    <text evidence="1">Belongs to the metallo-dependent hydrolases superfamily. ACMSD family.</text>
</comment>
<evidence type="ECO:0000256" key="3">
    <source>
        <dbReference type="ARBA" id="ARBA00022793"/>
    </source>
</evidence>
<evidence type="ECO:0000256" key="5">
    <source>
        <dbReference type="ARBA" id="ARBA00023239"/>
    </source>
</evidence>
<evidence type="ECO:0000256" key="7">
    <source>
        <dbReference type="ARBA" id="ARBA00038889"/>
    </source>
</evidence>
<dbReference type="PANTHER" id="PTHR21240:SF29">
    <property type="entry name" value="AMIDOHYDROLASE-RELATED DOMAIN-CONTAINING PROTEIN"/>
    <property type="match status" value="1"/>
</dbReference>
<feature type="domain" description="Amidohydrolase-related" evidence="9">
    <location>
        <begin position="75"/>
        <end position="284"/>
    </location>
</feature>
<dbReference type="Gene3D" id="3.20.20.140">
    <property type="entry name" value="Metal-dependent hydrolases"/>
    <property type="match status" value="1"/>
</dbReference>
<evidence type="ECO:0000313" key="11">
    <source>
        <dbReference type="Proteomes" id="UP000305067"/>
    </source>
</evidence>
<keyword evidence="4" id="KW-0862">Zinc</keyword>
<accession>A0A5C3QZA4</accession>
<dbReference type="EC" id="4.1.1.52" evidence="7"/>
<dbReference type="GO" id="GO:0047596">
    <property type="term" value="F:6-methylsalicylate decarboxylase activity"/>
    <property type="evidence" value="ECO:0007669"/>
    <property type="project" value="UniProtKB-EC"/>
</dbReference>
<evidence type="ECO:0000256" key="4">
    <source>
        <dbReference type="ARBA" id="ARBA00022833"/>
    </source>
</evidence>
<dbReference type="Pfam" id="PF04909">
    <property type="entry name" value="Amidohydro_2"/>
    <property type="match status" value="1"/>
</dbReference>
<dbReference type="GO" id="GO:0019748">
    <property type="term" value="P:secondary metabolic process"/>
    <property type="evidence" value="ECO:0007669"/>
    <property type="project" value="TreeGrafter"/>
</dbReference>
<keyword evidence="5 8" id="KW-0456">Lyase</keyword>
<evidence type="ECO:0000256" key="1">
    <source>
        <dbReference type="ARBA" id="ARBA00005871"/>
    </source>
</evidence>
<evidence type="ECO:0000256" key="8">
    <source>
        <dbReference type="RuleBase" id="RU366045"/>
    </source>
</evidence>
<dbReference type="AlphaFoldDB" id="A0A5C3QZA4"/>
<keyword evidence="11" id="KW-1185">Reference proteome</keyword>
<dbReference type="GO" id="GO:0016787">
    <property type="term" value="F:hydrolase activity"/>
    <property type="evidence" value="ECO:0007669"/>
    <property type="project" value="InterPro"/>
</dbReference>
<organism evidence="10 11">
    <name type="scientific">Pterulicium gracile</name>
    <dbReference type="NCBI Taxonomy" id="1884261"/>
    <lineage>
        <taxon>Eukaryota</taxon>
        <taxon>Fungi</taxon>
        <taxon>Dikarya</taxon>
        <taxon>Basidiomycota</taxon>
        <taxon>Agaricomycotina</taxon>
        <taxon>Agaricomycetes</taxon>
        <taxon>Agaricomycetidae</taxon>
        <taxon>Agaricales</taxon>
        <taxon>Pleurotineae</taxon>
        <taxon>Pterulaceae</taxon>
        <taxon>Pterulicium</taxon>
    </lineage>
</organism>
<comment type="catalytic activity">
    <reaction evidence="6">
        <text>6-methylsalicylate + H(+) = 3-methylphenol + CO2</text>
        <dbReference type="Rhea" id="RHEA:23112"/>
        <dbReference type="ChEBI" id="CHEBI:15378"/>
        <dbReference type="ChEBI" id="CHEBI:16526"/>
        <dbReference type="ChEBI" id="CHEBI:17231"/>
        <dbReference type="ChEBI" id="CHEBI:36658"/>
        <dbReference type="EC" id="4.1.1.52"/>
    </reaction>
    <physiologicalReaction direction="left-to-right" evidence="6">
        <dbReference type="Rhea" id="RHEA:23113"/>
    </physiologicalReaction>
</comment>
<keyword evidence="2" id="KW-0479">Metal-binding</keyword>
<dbReference type="STRING" id="1884261.A0A5C3QZA4"/>